<feature type="non-terminal residue" evidence="1">
    <location>
        <position position="61"/>
    </location>
</feature>
<gene>
    <name evidence="1" type="ORF">FKW44_005822</name>
</gene>
<accession>A0A7T8QSB5</accession>
<evidence type="ECO:0000313" key="2">
    <source>
        <dbReference type="Proteomes" id="UP000595437"/>
    </source>
</evidence>
<protein>
    <submittedName>
        <fullName evidence="1">Uncharacterized protein</fullName>
    </submittedName>
</protein>
<keyword evidence="2" id="KW-1185">Reference proteome</keyword>
<organism evidence="1 2">
    <name type="scientific">Caligus rogercresseyi</name>
    <name type="common">Sea louse</name>
    <dbReference type="NCBI Taxonomy" id="217165"/>
    <lineage>
        <taxon>Eukaryota</taxon>
        <taxon>Metazoa</taxon>
        <taxon>Ecdysozoa</taxon>
        <taxon>Arthropoda</taxon>
        <taxon>Crustacea</taxon>
        <taxon>Multicrustacea</taxon>
        <taxon>Hexanauplia</taxon>
        <taxon>Copepoda</taxon>
        <taxon>Siphonostomatoida</taxon>
        <taxon>Caligidae</taxon>
        <taxon>Caligus</taxon>
    </lineage>
</organism>
<dbReference type="Proteomes" id="UP000595437">
    <property type="component" value="Chromosome 4"/>
</dbReference>
<proteinExistence type="predicted"/>
<name>A0A7T8QSB5_CALRO</name>
<dbReference type="EMBL" id="CP045893">
    <property type="protein sequence ID" value="QQP53362.1"/>
    <property type="molecule type" value="Genomic_DNA"/>
</dbReference>
<evidence type="ECO:0000313" key="1">
    <source>
        <dbReference type="EMBL" id="QQP53362.1"/>
    </source>
</evidence>
<sequence>HSMKIDMSLPGTITPRWLDMAFCQFVGGVQRAVDTASGSEKLDFWSREVALCRRNLRRNLQ</sequence>
<reference evidence="2" key="1">
    <citation type="submission" date="2021-01" db="EMBL/GenBank/DDBJ databases">
        <title>Caligus Genome Assembly.</title>
        <authorList>
            <person name="Gallardo-Escarate C."/>
        </authorList>
    </citation>
    <scope>NUCLEOTIDE SEQUENCE [LARGE SCALE GENOMIC DNA]</scope>
</reference>
<dbReference type="AlphaFoldDB" id="A0A7T8QSB5"/>
<feature type="non-terminal residue" evidence="1">
    <location>
        <position position="1"/>
    </location>
</feature>